<evidence type="ECO:0000256" key="1">
    <source>
        <dbReference type="SAM" id="MobiDB-lite"/>
    </source>
</evidence>
<evidence type="ECO:0000313" key="5">
    <source>
        <dbReference type="Proteomes" id="UP001489004"/>
    </source>
</evidence>
<dbReference type="Pfam" id="PF04818">
    <property type="entry name" value="CID"/>
    <property type="match status" value="1"/>
</dbReference>
<dbReference type="Proteomes" id="UP001489004">
    <property type="component" value="Unassembled WGS sequence"/>
</dbReference>
<dbReference type="SMART" id="SM00648">
    <property type="entry name" value="SWAP"/>
    <property type="match status" value="1"/>
</dbReference>
<sequence>MGDHGQFFSPWASPPRFTEPPEDSALVQRIQKLAEFAVRNGPSFVQLMKDKQKENAAYAFLFDGEGSSYFQWVLYCTLYNLPTDKPIAGQAAEPVTAHPAAIHEQTASQSAAGLAMAATADGAASASTAPAAGQPEPDLLRHQHVIETLPEEVSSGFTQVLALLTGSKESIKSSTEWFMACKPYAAGLAAMMGMHLSQSDSYDHQLHVIYLANDLLLKSRHDREPGATVHSDQIAMAFKPLLPGMLGRAFKQGQKTSEVEDRLKRIIHFWAEKGVYEQPTLDTLERAMLAGNYNAFASRFSGAPQASAPSPALAQQPQQAQQAAPQPGQPVAASAGIAAPAAVTAQPSMPQHPQAVPQQWPAAGVSGADPYAHVAPLDAYASSSGMHHAQQVAPQQHWPQAQYPPPGGWPAAHAGLAPGHAPPPAGPPGAVHPAPGDPMWYAPPAAHYPPPGAYPPQAAPAPFSVPAHALNYAPPPAVAASAPAPSPAAVDPMAFPPGLLATLVQEKLRTDAPYTPLTSSEIKKAGLPPSREPDAYLLSRLDKIRAELRDWRPGQLRADVEDEQRRRRASESGEPADLALQGRRGSRGPPASTPADAMQADGSYAGAGSGGSATAGLGFGNSVAADEPKQDDMYNSYRKMRSGFYHEVMSRSAAVPAPAAVAR</sequence>
<name>A0AAW1PKS3_9CHLO</name>
<dbReference type="EMBL" id="JALJOR010000011">
    <property type="protein sequence ID" value="KAK9809045.1"/>
    <property type="molecule type" value="Genomic_DNA"/>
</dbReference>
<organism evidence="4 5">
    <name type="scientific">[Myrmecia] bisecta</name>
    <dbReference type="NCBI Taxonomy" id="41462"/>
    <lineage>
        <taxon>Eukaryota</taxon>
        <taxon>Viridiplantae</taxon>
        <taxon>Chlorophyta</taxon>
        <taxon>core chlorophytes</taxon>
        <taxon>Trebouxiophyceae</taxon>
        <taxon>Trebouxiales</taxon>
        <taxon>Trebouxiaceae</taxon>
        <taxon>Myrmecia</taxon>
    </lineage>
</organism>
<dbReference type="PROSITE" id="PS51391">
    <property type="entry name" value="CID"/>
    <property type="match status" value="1"/>
</dbReference>
<dbReference type="Gene3D" id="1.25.40.90">
    <property type="match status" value="1"/>
</dbReference>
<reference evidence="4 5" key="1">
    <citation type="journal article" date="2024" name="Nat. Commun.">
        <title>Phylogenomics reveals the evolutionary origins of lichenization in chlorophyte algae.</title>
        <authorList>
            <person name="Puginier C."/>
            <person name="Libourel C."/>
            <person name="Otte J."/>
            <person name="Skaloud P."/>
            <person name="Haon M."/>
            <person name="Grisel S."/>
            <person name="Petersen M."/>
            <person name="Berrin J.G."/>
            <person name="Delaux P.M."/>
            <person name="Dal Grande F."/>
            <person name="Keller J."/>
        </authorList>
    </citation>
    <scope>NUCLEOTIDE SEQUENCE [LARGE SCALE GENOMIC DNA]</scope>
    <source>
        <strain evidence="4 5">SAG 2043</strain>
    </source>
</reference>
<evidence type="ECO:0000259" key="3">
    <source>
        <dbReference type="PROSITE" id="PS51391"/>
    </source>
</evidence>
<feature type="compositionally biased region" description="Low complexity" evidence="1">
    <location>
        <begin position="302"/>
        <end position="348"/>
    </location>
</feature>
<feature type="domain" description="CID" evidence="3">
    <location>
        <begin position="149"/>
        <end position="292"/>
    </location>
</feature>
<gene>
    <name evidence="4" type="ORF">WJX72_008362</name>
</gene>
<dbReference type="Pfam" id="PF25123">
    <property type="entry name" value="SWAP1_C"/>
    <property type="match status" value="1"/>
</dbReference>
<feature type="domain" description="SURP motif" evidence="2">
    <location>
        <begin position="29"/>
        <end position="73"/>
    </location>
</feature>
<dbReference type="InterPro" id="IPR006569">
    <property type="entry name" value="CID_dom"/>
</dbReference>
<dbReference type="GO" id="GO:0006874">
    <property type="term" value="P:intracellular calcium ion homeostasis"/>
    <property type="evidence" value="ECO:0007669"/>
    <property type="project" value="TreeGrafter"/>
</dbReference>
<dbReference type="PROSITE" id="PS50128">
    <property type="entry name" value="SURP"/>
    <property type="match status" value="1"/>
</dbReference>
<protein>
    <recommendedName>
        <fullName evidence="6">CID domain-containing protein</fullName>
    </recommendedName>
</protein>
<dbReference type="PANTHER" id="PTHR12323">
    <property type="entry name" value="SR-RELATED CTD ASSOCIATED FACTOR 6"/>
    <property type="match status" value="1"/>
</dbReference>
<feature type="compositionally biased region" description="Gly residues" evidence="1">
    <location>
        <begin position="605"/>
        <end position="619"/>
    </location>
</feature>
<dbReference type="AlphaFoldDB" id="A0AAW1PKS3"/>
<dbReference type="SUPFAM" id="SSF109905">
    <property type="entry name" value="Surp module (SWAP domain)"/>
    <property type="match status" value="1"/>
</dbReference>
<dbReference type="Pfam" id="PF01805">
    <property type="entry name" value="Surp"/>
    <property type="match status" value="1"/>
</dbReference>
<dbReference type="Gene3D" id="1.10.10.790">
    <property type="entry name" value="Surp module"/>
    <property type="match status" value="1"/>
</dbReference>
<dbReference type="InterPro" id="IPR035967">
    <property type="entry name" value="SWAP/Surp_sf"/>
</dbReference>
<comment type="caution">
    <text evidence="4">The sequence shown here is derived from an EMBL/GenBank/DDBJ whole genome shotgun (WGS) entry which is preliminary data.</text>
</comment>
<dbReference type="SMART" id="SM00582">
    <property type="entry name" value="RPR"/>
    <property type="match status" value="1"/>
</dbReference>
<proteinExistence type="predicted"/>
<feature type="region of interest" description="Disordered" evidence="1">
    <location>
        <begin position="302"/>
        <end position="364"/>
    </location>
</feature>
<dbReference type="GO" id="GO:0006396">
    <property type="term" value="P:RNA processing"/>
    <property type="evidence" value="ECO:0007669"/>
    <property type="project" value="InterPro"/>
</dbReference>
<feature type="compositionally biased region" description="Low complexity" evidence="1">
    <location>
        <begin position="409"/>
        <end position="419"/>
    </location>
</feature>
<dbReference type="PANTHER" id="PTHR12323:SF0">
    <property type="entry name" value="CALCIUM HOMEOSTASIS ENDOPLASMIC RETICULUM PROTEIN"/>
    <property type="match status" value="1"/>
</dbReference>
<evidence type="ECO:0008006" key="6">
    <source>
        <dbReference type="Google" id="ProtNLM"/>
    </source>
</evidence>
<feature type="region of interest" description="Disordered" evidence="1">
    <location>
        <begin position="385"/>
        <end position="432"/>
    </location>
</feature>
<dbReference type="InterPro" id="IPR000061">
    <property type="entry name" value="Surp"/>
</dbReference>
<feature type="region of interest" description="Disordered" evidence="1">
    <location>
        <begin position="1"/>
        <end position="21"/>
    </location>
</feature>
<feature type="region of interest" description="Disordered" evidence="1">
    <location>
        <begin position="558"/>
        <end position="632"/>
    </location>
</feature>
<accession>A0AAW1PKS3</accession>
<dbReference type="InterPro" id="IPR008942">
    <property type="entry name" value="ENTH_VHS"/>
</dbReference>
<evidence type="ECO:0000259" key="2">
    <source>
        <dbReference type="PROSITE" id="PS50128"/>
    </source>
</evidence>
<evidence type="ECO:0000313" key="4">
    <source>
        <dbReference type="EMBL" id="KAK9809045.1"/>
    </source>
</evidence>
<dbReference type="InterPro" id="IPR056922">
    <property type="entry name" value="SWAP1_C"/>
</dbReference>
<dbReference type="GO" id="GO:0003723">
    <property type="term" value="F:RNA binding"/>
    <property type="evidence" value="ECO:0007669"/>
    <property type="project" value="InterPro"/>
</dbReference>
<keyword evidence="5" id="KW-1185">Reference proteome</keyword>
<dbReference type="GO" id="GO:0048471">
    <property type="term" value="C:perinuclear region of cytoplasm"/>
    <property type="evidence" value="ECO:0007669"/>
    <property type="project" value="TreeGrafter"/>
</dbReference>